<dbReference type="OrthoDB" id="668709at2"/>
<comment type="caution">
    <text evidence="1">The sequence shown here is derived from an EMBL/GenBank/DDBJ whole genome shotgun (WGS) entry which is preliminary data.</text>
</comment>
<dbReference type="Proteomes" id="UP000010433">
    <property type="component" value="Unassembled WGS sequence"/>
</dbReference>
<dbReference type="SUPFAM" id="SSF158682">
    <property type="entry name" value="TerB-like"/>
    <property type="match status" value="1"/>
</dbReference>
<dbReference type="EMBL" id="AMEP01000163">
    <property type="protein sequence ID" value="EKX96243.1"/>
    <property type="molecule type" value="Genomic_DNA"/>
</dbReference>
<proteinExistence type="predicted"/>
<dbReference type="CDD" id="cd07177">
    <property type="entry name" value="terB_like"/>
    <property type="match status" value="2"/>
</dbReference>
<gene>
    <name evidence="1" type="ORF">HMPREF9151_02490</name>
</gene>
<name>L1MY76_9BACT</name>
<reference evidence="1 2" key="1">
    <citation type="submission" date="2012-05" db="EMBL/GenBank/DDBJ databases">
        <authorList>
            <person name="Weinstock G."/>
            <person name="Sodergren E."/>
            <person name="Lobos E.A."/>
            <person name="Fulton L."/>
            <person name="Fulton R."/>
            <person name="Courtney L."/>
            <person name="Fronick C."/>
            <person name="O'Laughlin M."/>
            <person name="Godfrey J."/>
            <person name="Wilson R.M."/>
            <person name="Miner T."/>
            <person name="Farmer C."/>
            <person name="Delehaunty K."/>
            <person name="Cordes M."/>
            <person name="Minx P."/>
            <person name="Tomlinson C."/>
            <person name="Chen J."/>
            <person name="Wollam A."/>
            <person name="Pepin K.H."/>
            <person name="Bhonagiri V."/>
            <person name="Zhang X."/>
            <person name="Suruliraj S."/>
            <person name="Warren W."/>
            <person name="Mitreva M."/>
            <person name="Mardis E.R."/>
            <person name="Wilson R.K."/>
        </authorList>
    </citation>
    <scope>NUCLEOTIDE SEQUENCE [LARGE SCALE GENOMIC DNA]</scope>
    <source>
        <strain evidence="1 2">F0055</strain>
    </source>
</reference>
<dbReference type="PATRIC" id="fig|1127699.3.peg.2282"/>
<dbReference type="HOGENOM" id="CLU_1892915_0_0_10"/>
<dbReference type="STRING" id="1127699.HMPREF9151_02490"/>
<evidence type="ECO:0000313" key="2">
    <source>
        <dbReference type="Proteomes" id="UP000010433"/>
    </source>
</evidence>
<dbReference type="InterPro" id="IPR029024">
    <property type="entry name" value="TerB-like"/>
</dbReference>
<dbReference type="Gene3D" id="1.10.3680.10">
    <property type="entry name" value="TerB-like"/>
    <property type="match status" value="1"/>
</dbReference>
<protein>
    <submittedName>
        <fullName evidence="1">Uncharacterized protein</fullName>
    </submittedName>
</protein>
<dbReference type="RefSeq" id="WP_009161350.1">
    <property type="nucleotide sequence ID" value="NZ_KB290963.1"/>
</dbReference>
<sequence>MNEKMKSEFIELYKMVLADGDVAPEEMEVLYRIGTKEYNVSLEEINVAIRDADTTFFIPETLDGKVRLLYHLAEIAWADGKIEESEKTLLKRYTDLFGFIEENQDALVDYMLEQVKEKVDLQSIINQLK</sequence>
<accession>L1MY76</accession>
<dbReference type="AlphaFoldDB" id="L1MY76"/>
<evidence type="ECO:0000313" key="1">
    <source>
        <dbReference type="EMBL" id="EKX96243.1"/>
    </source>
</evidence>
<organism evidence="1 2">
    <name type="scientific">Hoylesella saccharolytica F0055</name>
    <dbReference type="NCBI Taxonomy" id="1127699"/>
    <lineage>
        <taxon>Bacteria</taxon>
        <taxon>Pseudomonadati</taxon>
        <taxon>Bacteroidota</taxon>
        <taxon>Bacteroidia</taxon>
        <taxon>Bacteroidales</taxon>
        <taxon>Prevotellaceae</taxon>
        <taxon>Hoylesella</taxon>
    </lineage>
</organism>
<keyword evidence="2" id="KW-1185">Reference proteome</keyword>